<reference evidence="1 2" key="1">
    <citation type="journal article" date="2019" name="Appl. Environ. Microbiol.">
        <title>Co-occurrence of broad and narrow host-range viruses infecting the toxic bloom-forming cyanobacterium Microcystis aeruginosa.</title>
        <authorList>
            <person name="Morimoto D."/>
            <person name="Tominaga K."/>
            <person name="Nishimura Y."/>
            <person name="Yoshida N."/>
            <person name="Kimura S."/>
            <person name="Sako Y."/>
            <person name="Yoshida T."/>
        </authorList>
    </citation>
    <scope>NUCLEOTIDE SEQUENCE [LARGE SCALE GENOMIC DNA]</scope>
    <source>
        <strain evidence="1 2">11-30S32</strain>
    </source>
</reference>
<gene>
    <name evidence="1" type="ORF">MAE30S32_25930</name>
</gene>
<proteinExistence type="predicted"/>
<accession>A0A510PJJ4</accession>
<comment type="caution">
    <text evidence="1">The sequence shown here is derived from an EMBL/GenBank/DDBJ whole genome shotgun (WGS) entry which is preliminary data.</text>
</comment>
<sequence length="58" mass="6554">MKGNAEKQISQAVVVHSIRTSASFVNTASYRIGNLELRDGHDQIEQFDSGVEVYWRSQ</sequence>
<organism evidence="1 2">
    <name type="scientific">Microcystis aeruginosa 11-30S32</name>
    <dbReference type="NCBI Taxonomy" id="2358142"/>
    <lineage>
        <taxon>Bacteria</taxon>
        <taxon>Bacillati</taxon>
        <taxon>Cyanobacteriota</taxon>
        <taxon>Cyanophyceae</taxon>
        <taxon>Oscillatoriophycideae</taxon>
        <taxon>Chroococcales</taxon>
        <taxon>Microcystaceae</taxon>
        <taxon>Microcystis</taxon>
    </lineage>
</organism>
<evidence type="ECO:0000313" key="1">
    <source>
        <dbReference type="EMBL" id="GCA93941.1"/>
    </source>
</evidence>
<protein>
    <submittedName>
        <fullName evidence="1">Uncharacterized protein</fullName>
    </submittedName>
</protein>
<evidence type="ECO:0000313" key="2">
    <source>
        <dbReference type="Proteomes" id="UP000321223"/>
    </source>
</evidence>
<dbReference type="AlphaFoldDB" id="A0A510PJJ4"/>
<dbReference type="EMBL" id="BHVU01000150">
    <property type="protein sequence ID" value="GCA93941.1"/>
    <property type="molecule type" value="Genomic_DNA"/>
</dbReference>
<name>A0A510PJJ4_MICAE</name>
<dbReference type="Proteomes" id="UP000321223">
    <property type="component" value="Unassembled WGS sequence"/>
</dbReference>